<gene>
    <name evidence="1" type="ORF">AMQ22_01082</name>
</gene>
<reference evidence="1 2" key="1">
    <citation type="journal article" date="2016" name="ISME J.">
        <title>Chasing the elusive Euryarchaeota class WSA2: genomes reveal a uniquely fastidious methyl-reducing methanogen.</title>
        <authorList>
            <person name="Nobu M.K."/>
            <person name="Narihiro T."/>
            <person name="Kuroda K."/>
            <person name="Mei R."/>
            <person name="Liu W.T."/>
        </authorList>
    </citation>
    <scope>NUCLEOTIDE SEQUENCE [LARGE SCALE GENOMIC DNA]</scope>
    <source>
        <strain evidence="1">U1lsi0528_Bin055</strain>
    </source>
</reference>
<protein>
    <submittedName>
        <fullName evidence="1">Uncharacterized protein</fullName>
    </submittedName>
</protein>
<organism evidence="1 2">
    <name type="scientific">Candidatus Methanofastidiosum methylothiophilum</name>
    <dbReference type="NCBI Taxonomy" id="1705564"/>
    <lineage>
        <taxon>Archaea</taxon>
        <taxon>Methanobacteriati</taxon>
        <taxon>Methanobacteriota</taxon>
        <taxon>Stenosarchaea group</taxon>
        <taxon>Candidatus Methanofastidiosia</taxon>
        <taxon>Candidatus Methanofastidiosales</taxon>
        <taxon>Candidatus Methanofastidiosaceae</taxon>
        <taxon>Candidatus Methanofastidiosum</taxon>
    </lineage>
</organism>
<proteinExistence type="predicted"/>
<dbReference type="Proteomes" id="UP000075398">
    <property type="component" value="Unassembled WGS sequence"/>
</dbReference>
<comment type="caution">
    <text evidence="1">The sequence shown here is derived from an EMBL/GenBank/DDBJ whole genome shotgun (WGS) entry which is preliminary data.</text>
</comment>
<name>A0A150J3X4_9EURY</name>
<accession>A0A150J3X4</accession>
<evidence type="ECO:0000313" key="1">
    <source>
        <dbReference type="EMBL" id="KYC51947.1"/>
    </source>
</evidence>
<evidence type="ECO:0000313" key="2">
    <source>
        <dbReference type="Proteomes" id="UP000075398"/>
    </source>
</evidence>
<dbReference type="EMBL" id="LNGC01000040">
    <property type="protein sequence ID" value="KYC51947.1"/>
    <property type="molecule type" value="Genomic_DNA"/>
</dbReference>
<sequence length="182" mass="21550">MSWTQKGKYILYDNSERFLKLSDNAYEWLNFEYGDEAAGAKIKKNLYKIFDEMESILESIDDRNFSGFFISRAIDPTDVGSPHSEGRAIDISRVYLKNKDDDVYEEDCYHALDVWRDFLQLFEKKYPKPFNQIICPFGIIDVRWNKEIVVNNFMNNKLLEDLEYVNGLVVEHQDHFHINLAK</sequence>
<dbReference type="AlphaFoldDB" id="A0A150J3X4"/>